<comment type="cofactor">
    <cofactor evidence="1">
        <name>pyridoxal 5'-phosphate</name>
        <dbReference type="ChEBI" id="CHEBI:597326"/>
    </cofactor>
</comment>
<evidence type="ECO:0000256" key="6">
    <source>
        <dbReference type="SAM" id="MobiDB-lite"/>
    </source>
</evidence>
<evidence type="ECO:0000313" key="9">
    <source>
        <dbReference type="WBParaSite" id="maker-unitig_20042-snap-gene-0.2-mRNA-1"/>
    </source>
</evidence>
<feature type="compositionally biased region" description="Basic residues" evidence="6">
    <location>
        <begin position="40"/>
        <end position="60"/>
    </location>
</feature>
<evidence type="ECO:0000256" key="3">
    <source>
        <dbReference type="ARBA" id="ARBA00022793"/>
    </source>
</evidence>
<comment type="similarity">
    <text evidence="2">Belongs to the group II decarboxylase family.</text>
</comment>
<dbReference type="Gene3D" id="3.40.640.10">
    <property type="entry name" value="Type I PLP-dependent aspartate aminotransferase-like (Major domain)"/>
    <property type="match status" value="1"/>
</dbReference>
<dbReference type="Gene3D" id="3.90.1150.170">
    <property type="match status" value="2"/>
</dbReference>
<keyword evidence="3" id="KW-0210">Decarboxylase</keyword>
<dbReference type="GO" id="GO:0005737">
    <property type="term" value="C:cytoplasm"/>
    <property type="evidence" value="ECO:0007669"/>
    <property type="project" value="TreeGrafter"/>
</dbReference>
<dbReference type="WBParaSite" id="maker-unitig_20042-snap-gene-0.2-mRNA-1">
    <property type="protein sequence ID" value="maker-unitig_20042-snap-gene-0.2-mRNA-1"/>
    <property type="gene ID" value="maker-unitig_20042-snap-gene-0.2"/>
</dbReference>
<dbReference type="Proteomes" id="UP000095280">
    <property type="component" value="Unplaced"/>
</dbReference>
<protein>
    <submittedName>
        <fullName evidence="9">Protein kinase domain-containing protein</fullName>
    </submittedName>
</protein>
<dbReference type="InterPro" id="IPR002129">
    <property type="entry name" value="PyrdxlP-dep_de-COase"/>
</dbReference>
<dbReference type="SUPFAM" id="SSF53383">
    <property type="entry name" value="PLP-dependent transferases"/>
    <property type="match status" value="1"/>
</dbReference>
<dbReference type="AlphaFoldDB" id="A0A1I8F5H9"/>
<dbReference type="PANTHER" id="PTHR45677">
    <property type="entry name" value="GLUTAMATE DECARBOXYLASE-RELATED"/>
    <property type="match status" value="1"/>
</dbReference>
<feature type="region of interest" description="Disordered" evidence="6">
    <location>
        <begin position="367"/>
        <end position="429"/>
    </location>
</feature>
<keyword evidence="8" id="KW-1185">Reference proteome</keyword>
<evidence type="ECO:0000256" key="7">
    <source>
        <dbReference type="SAM" id="Phobius"/>
    </source>
</evidence>
<evidence type="ECO:0000256" key="2">
    <source>
        <dbReference type="ARBA" id="ARBA00009533"/>
    </source>
</evidence>
<feature type="region of interest" description="Disordered" evidence="6">
    <location>
        <begin position="1"/>
        <end position="96"/>
    </location>
</feature>
<accession>A0A1I8F5H9</accession>
<reference evidence="9" key="1">
    <citation type="submission" date="2016-11" db="UniProtKB">
        <authorList>
            <consortium name="WormBaseParasite"/>
        </authorList>
    </citation>
    <scope>IDENTIFICATION</scope>
</reference>
<keyword evidence="7" id="KW-0812">Transmembrane</keyword>
<keyword evidence="7" id="KW-1133">Transmembrane helix</keyword>
<evidence type="ECO:0000256" key="1">
    <source>
        <dbReference type="ARBA" id="ARBA00001933"/>
    </source>
</evidence>
<dbReference type="PANTHER" id="PTHR45677:SF10">
    <property type="entry name" value="GLUTAMATE DECARBOXYLASE"/>
    <property type="match status" value="1"/>
</dbReference>
<feature type="compositionally biased region" description="Low complexity" evidence="6">
    <location>
        <begin position="396"/>
        <end position="413"/>
    </location>
</feature>
<dbReference type="InterPro" id="IPR015421">
    <property type="entry name" value="PyrdxlP-dep_Trfase_major"/>
</dbReference>
<evidence type="ECO:0000256" key="5">
    <source>
        <dbReference type="ARBA" id="ARBA00023239"/>
    </source>
</evidence>
<dbReference type="InterPro" id="IPR015424">
    <property type="entry name" value="PyrdxlP-dep_Trfase"/>
</dbReference>
<sequence length="969" mass="104968">RGRAGGERAAGGSGDPAANGADAPQAGGAVARACSGAARAARRHPDGRKRSSTALCRRRLPLTTASSAAAGAGGEVVGSSRRRPGRISRWPSTETMLSRETAALAHPGSEPKSNLTFLINVVTRLSTAKMNFLTAVAMAGVLAGVASILWKRGESAVHRGAPQALSMSCQNLCNSFPSKQCCDAASELLLEALLSPPERWHGALLVVSVVTREVHLASCQREVPGASRLVAADVVIQCGYPVSGREVLFHNPNMLWPRTDDDVRNRLSDARSTKRYSILANALNATANQAAACSGIKPEDEPPSRTQPIIARNSFDSKLFQTVRADRGTEGVARRPHHHRHFARLLPGLNNRLARRGSDMPALMLSHSKQREDNSPSNKTSKGAAAKAAARRRRNQQFSSSSCRSTTSGRSRAVVSPRPPVSLDPGCSRLRPGTAPLRAGVLRARVRLLRARPGARPARATFLLAAAAACRLAKELRAMINRGPPPWRSSGRKPTAVAALVSEVSAPTSAAAATKIVDGDGEEKRGRRKDAGVRADWFSIRGWPLAKACHASSLTRDVKVSPEMSKSYRDQSLTEMSKSHPEMSKCLCTRDRCCQPSRATRHGQLINGGGGPAALEYGCTASMTASNKVLDFHHPHQLREALRPLPWRSAVEAARTWRQILRRLQGDAEYAVKNRPTRAVFNQLSSGLDVNRHGWRVADGRHATTNNVHLRDRACFRAHGGGQPCRRCESTSAGRAATASWLLAAASPTCTPPWWPAVQPLPGGEDAGMRAVPEFGDVHLEGRALLGEEVGGAILGMGMDSVYLVDTDNRGKMLAGEHLEQLIGLARSRRKPFFVSAQPAGTTRAGRLRRRWTRSRTCGERRHGLWFHVTRPGGGGVLLSQRHRHLLAGVQRADSVTWNPHKLMGVTLQCSVILLPERHIGLLQGCNGMQADYLFQQDKQYDVSYDTGDKSIQCGRRNDIFKLWLSWRA</sequence>
<dbReference type="Pfam" id="PF00282">
    <property type="entry name" value="Pyridoxal_deC"/>
    <property type="match status" value="1"/>
</dbReference>
<keyword evidence="7" id="KW-0472">Membrane</keyword>
<feature type="transmembrane region" description="Helical" evidence="7">
    <location>
        <begin position="132"/>
        <end position="150"/>
    </location>
</feature>
<keyword evidence="5" id="KW-0456">Lyase</keyword>
<organism evidence="8 9">
    <name type="scientific">Macrostomum lignano</name>
    <dbReference type="NCBI Taxonomy" id="282301"/>
    <lineage>
        <taxon>Eukaryota</taxon>
        <taxon>Metazoa</taxon>
        <taxon>Spiralia</taxon>
        <taxon>Lophotrochozoa</taxon>
        <taxon>Platyhelminthes</taxon>
        <taxon>Rhabditophora</taxon>
        <taxon>Macrostomorpha</taxon>
        <taxon>Macrostomida</taxon>
        <taxon>Macrostomidae</taxon>
        <taxon>Macrostomum</taxon>
    </lineage>
</organism>
<feature type="compositionally biased region" description="Low complexity" evidence="6">
    <location>
        <begin position="26"/>
        <end position="39"/>
    </location>
</feature>
<dbReference type="GO" id="GO:0009449">
    <property type="term" value="P:gamma-aminobutyric acid biosynthetic process"/>
    <property type="evidence" value="ECO:0007669"/>
    <property type="project" value="TreeGrafter"/>
</dbReference>
<feature type="compositionally biased region" description="Low complexity" evidence="6">
    <location>
        <begin position="377"/>
        <end position="388"/>
    </location>
</feature>
<dbReference type="GO" id="GO:0030170">
    <property type="term" value="F:pyridoxal phosphate binding"/>
    <property type="evidence" value="ECO:0007669"/>
    <property type="project" value="InterPro"/>
</dbReference>
<keyword evidence="4" id="KW-0663">Pyridoxal phosphate</keyword>
<evidence type="ECO:0000256" key="4">
    <source>
        <dbReference type="ARBA" id="ARBA00022898"/>
    </source>
</evidence>
<proteinExistence type="inferred from homology"/>
<name>A0A1I8F5H9_9PLAT</name>
<evidence type="ECO:0000313" key="8">
    <source>
        <dbReference type="Proteomes" id="UP000095280"/>
    </source>
</evidence>
<dbReference type="GO" id="GO:0004351">
    <property type="term" value="F:glutamate decarboxylase activity"/>
    <property type="evidence" value="ECO:0007669"/>
    <property type="project" value="TreeGrafter"/>
</dbReference>